<keyword evidence="3" id="KW-1185">Reference proteome</keyword>
<proteinExistence type="predicted"/>
<gene>
    <name evidence="2" type="primary">vanY-N</name>
    <name evidence="2" type="ORF">ACFFQA_33835</name>
</gene>
<dbReference type="Pfam" id="PF02557">
    <property type="entry name" value="VanY"/>
    <property type="match status" value="1"/>
</dbReference>
<evidence type="ECO:0000259" key="1">
    <source>
        <dbReference type="Pfam" id="PF02557"/>
    </source>
</evidence>
<sequence length="188" mass="21516">MSELRAIPDRPRDRLMRAATRMLAVLLLPAAYLRAPGRARHVACQWALARRFPAEDLTGLAPRARQAFEAARAEAFWQDGQLIGLTSGHRDAAEQHHLFTEQVRRTGSWAEARRWVLPPEESGHVRGIAMDVRPTEGAWWLEVYGGRYDLYRTYDNEWWHFEHHPETGGRPPVRMPHPGAAPYYSATS</sequence>
<comment type="caution">
    <text evidence="2">The sequence shown here is derived from an EMBL/GenBank/DDBJ whole genome shotgun (WGS) entry which is preliminary data.</text>
</comment>
<dbReference type="InterPro" id="IPR003709">
    <property type="entry name" value="VanY-like_core_dom"/>
</dbReference>
<organism evidence="2 3">
    <name type="scientific">Allokutzneria oryzae</name>
    <dbReference type="NCBI Taxonomy" id="1378989"/>
    <lineage>
        <taxon>Bacteria</taxon>
        <taxon>Bacillati</taxon>
        <taxon>Actinomycetota</taxon>
        <taxon>Actinomycetes</taxon>
        <taxon>Pseudonocardiales</taxon>
        <taxon>Pseudonocardiaceae</taxon>
        <taxon>Allokutzneria</taxon>
    </lineage>
</organism>
<dbReference type="InterPro" id="IPR009045">
    <property type="entry name" value="Zn_M74/Hedgehog-like"/>
</dbReference>
<dbReference type="Gene3D" id="3.30.1380.10">
    <property type="match status" value="1"/>
</dbReference>
<evidence type="ECO:0000313" key="2">
    <source>
        <dbReference type="EMBL" id="MFB9908947.1"/>
    </source>
</evidence>
<dbReference type="EMBL" id="JBHLZU010000032">
    <property type="protein sequence ID" value="MFB9908947.1"/>
    <property type="molecule type" value="Genomic_DNA"/>
</dbReference>
<dbReference type="SUPFAM" id="SSF55166">
    <property type="entry name" value="Hedgehog/DD-peptidase"/>
    <property type="match status" value="1"/>
</dbReference>
<accession>A0ABV6A6Y4</accession>
<name>A0ABV6A6Y4_9PSEU</name>
<protein>
    <submittedName>
        <fullName evidence="2">D,D-peptidase/D,D-carboxypeptidase VanY-N</fullName>
    </submittedName>
</protein>
<feature type="domain" description="D-alanyl-D-alanine carboxypeptidase-like core" evidence="1">
    <location>
        <begin position="61"/>
        <end position="136"/>
    </location>
</feature>
<dbReference type="RefSeq" id="WP_377861160.1">
    <property type="nucleotide sequence ID" value="NZ_JBHLZU010000032.1"/>
</dbReference>
<reference evidence="2 3" key="1">
    <citation type="submission" date="2024-09" db="EMBL/GenBank/DDBJ databases">
        <authorList>
            <person name="Sun Q."/>
            <person name="Mori K."/>
        </authorList>
    </citation>
    <scope>NUCLEOTIDE SEQUENCE [LARGE SCALE GENOMIC DNA]</scope>
    <source>
        <strain evidence="2 3">TBRC 7907</strain>
    </source>
</reference>
<evidence type="ECO:0000313" key="3">
    <source>
        <dbReference type="Proteomes" id="UP001589693"/>
    </source>
</evidence>
<dbReference type="NCBIfam" id="NF000086">
    <property type="entry name" value="vanY_far"/>
    <property type="match status" value="1"/>
</dbReference>
<dbReference type="Proteomes" id="UP001589693">
    <property type="component" value="Unassembled WGS sequence"/>
</dbReference>